<dbReference type="PANTHER" id="PTHR11947:SF3">
    <property type="entry name" value="[PYRUVATE DEHYDROGENASE (ACETYL-TRANSFERRING)] KINASE, MITOCHONDRIAL"/>
    <property type="match status" value="1"/>
</dbReference>
<comment type="subcellular location">
    <subcellularLocation>
        <location evidence="8">Mitochondrion matrix</location>
    </subcellularLocation>
</comment>
<gene>
    <name evidence="11" type="ORF">CSUI_008436</name>
</gene>
<dbReference type="VEuPathDB" id="ToxoDB:CSUI_008436"/>
<evidence type="ECO:0000256" key="6">
    <source>
        <dbReference type="ARBA" id="ARBA00023128"/>
    </source>
</evidence>
<dbReference type="InterPro" id="IPR018955">
    <property type="entry name" value="BCDHK/PDK_N"/>
</dbReference>
<comment type="similarity">
    <text evidence="1 8">Belongs to the PDK/BCKDK protein kinase family.</text>
</comment>
<evidence type="ECO:0000256" key="2">
    <source>
        <dbReference type="ARBA" id="ARBA00022679"/>
    </source>
</evidence>
<protein>
    <recommendedName>
        <fullName evidence="8">Protein-serine/threonine kinase</fullName>
        <ecNumber evidence="8">2.7.11.-</ecNumber>
    </recommendedName>
</protein>
<keyword evidence="4 8" id="KW-0418">Kinase</keyword>
<dbReference type="InterPro" id="IPR036784">
    <property type="entry name" value="AK/P_DHK_N_sf"/>
</dbReference>
<evidence type="ECO:0000256" key="3">
    <source>
        <dbReference type="ARBA" id="ARBA00022741"/>
    </source>
</evidence>
<evidence type="ECO:0000256" key="1">
    <source>
        <dbReference type="ARBA" id="ARBA00006155"/>
    </source>
</evidence>
<dbReference type="InterPro" id="IPR039028">
    <property type="entry name" value="BCKD/PDK"/>
</dbReference>
<keyword evidence="11" id="KW-0670">Pyruvate</keyword>
<dbReference type="PANTHER" id="PTHR11947">
    <property type="entry name" value="PYRUVATE DEHYDROGENASE KINASE"/>
    <property type="match status" value="1"/>
</dbReference>
<evidence type="ECO:0000313" key="12">
    <source>
        <dbReference type="Proteomes" id="UP000221165"/>
    </source>
</evidence>
<dbReference type="GO" id="GO:0005524">
    <property type="term" value="F:ATP binding"/>
    <property type="evidence" value="ECO:0007669"/>
    <property type="project" value="UniProtKB-UniRule"/>
</dbReference>
<dbReference type="GeneID" id="94431780"/>
<evidence type="ECO:0000256" key="9">
    <source>
        <dbReference type="SAM" id="MobiDB-lite"/>
    </source>
</evidence>
<comment type="caution">
    <text evidence="11">The sequence shown here is derived from an EMBL/GenBank/DDBJ whole genome shotgun (WGS) entry which is preliminary data.</text>
</comment>
<organism evidence="11 12">
    <name type="scientific">Cystoisospora suis</name>
    <dbReference type="NCBI Taxonomy" id="483139"/>
    <lineage>
        <taxon>Eukaryota</taxon>
        <taxon>Sar</taxon>
        <taxon>Alveolata</taxon>
        <taxon>Apicomplexa</taxon>
        <taxon>Conoidasida</taxon>
        <taxon>Coccidia</taxon>
        <taxon>Eucoccidiorida</taxon>
        <taxon>Eimeriorina</taxon>
        <taxon>Sarcocystidae</taxon>
        <taxon>Cystoisospora</taxon>
    </lineage>
</organism>
<dbReference type="EC" id="2.7.11.-" evidence="8"/>
<feature type="compositionally biased region" description="Polar residues" evidence="9">
    <location>
        <begin position="649"/>
        <end position="660"/>
    </location>
</feature>
<name>A0A2C6KM82_9APIC</name>
<keyword evidence="6 8" id="KW-0496">Mitochondrion</keyword>
<dbReference type="InterPro" id="IPR036890">
    <property type="entry name" value="HATPase_C_sf"/>
</dbReference>
<evidence type="ECO:0000313" key="11">
    <source>
        <dbReference type="EMBL" id="PHJ17738.1"/>
    </source>
</evidence>
<evidence type="ECO:0000259" key="10">
    <source>
        <dbReference type="Pfam" id="PF10436"/>
    </source>
</evidence>
<feature type="region of interest" description="Disordered" evidence="9">
    <location>
        <begin position="649"/>
        <end position="672"/>
    </location>
</feature>
<evidence type="ECO:0000256" key="4">
    <source>
        <dbReference type="ARBA" id="ARBA00022777"/>
    </source>
</evidence>
<evidence type="ECO:0000256" key="7">
    <source>
        <dbReference type="ARBA" id="ARBA00048201"/>
    </source>
</evidence>
<evidence type="ECO:0000256" key="8">
    <source>
        <dbReference type="RuleBase" id="RU366032"/>
    </source>
</evidence>
<dbReference type="Gene3D" id="3.30.565.10">
    <property type="entry name" value="Histidine kinase-like ATPase, C-terminal domain"/>
    <property type="match status" value="1"/>
</dbReference>
<dbReference type="RefSeq" id="XP_067919453.1">
    <property type="nucleotide sequence ID" value="XM_068068569.1"/>
</dbReference>
<keyword evidence="12" id="KW-1185">Reference proteome</keyword>
<comment type="catalytic activity">
    <reaction evidence="7">
        <text>L-seryl-[pyruvate dehydrogenase E1 alpha subunit] + ATP = O-phospho-L-seryl-[pyruvate dehydrogenase E1 alpha subunit] + ADP + H(+)</text>
        <dbReference type="Rhea" id="RHEA:23052"/>
        <dbReference type="Rhea" id="RHEA-COMP:13689"/>
        <dbReference type="Rhea" id="RHEA-COMP:13690"/>
        <dbReference type="ChEBI" id="CHEBI:15378"/>
        <dbReference type="ChEBI" id="CHEBI:29999"/>
        <dbReference type="ChEBI" id="CHEBI:30616"/>
        <dbReference type="ChEBI" id="CHEBI:83421"/>
        <dbReference type="ChEBI" id="CHEBI:456216"/>
        <dbReference type="EC" id="2.7.11.2"/>
    </reaction>
</comment>
<dbReference type="GO" id="GO:0010906">
    <property type="term" value="P:regulation of glucose metabolic process"/>
    <property type="evidence" value="ECO:0007669"/>
    <property type="project" value="TreeGrafter"/>
</dbReference>
<keyword evidence="2 8" id="KW-0808">Transferase</keyword>
<dbReference type="AlphaFoldDB" id="A0A2C6KM82"/>
<dbReference type="OrthoDB" id="241648at2759"/>
<dbReference type="GO" id="GO:0004740">
    <property type="term" value="F:pyruvate dehydrogenase (acetyl-transferring) kinase activity"/>
    <property type="evidence" value="ECO:0007669"/>
    <property type="project" value="UniProtKB-EC"/>
</dbReference>
<feature type="compositionally biased region" description="Low complexity" evidence="9">
    <location>
        <begin position="728"/>
        <end position="740"/>
    </location>
</feature>
<dbReference type="SUPFAM" id="SSF69012">
    <property type="entry name" value="alpha-ketoacid dehydrogenase kinase, N-terminal domain"/>
    <property type="match status" value="1"/>
</dbReference>
<proteinExistence type="inferred from homology"/>
<dbReference type="Gene3D" id="1.20.140.20">
    <property type="entry name" value="Alpha-ketoacid/pyruvate dehydrogenase kinase, N-terminal domain"/>
    <property type="match status" value="1"/>
</dbReference>
<dbReference type="Proteomes" id="UP000221165">
    <property type="component" value="Unassembled WGS sequence"/>
</dbReference>
<feature type="region of interest" description="Disordered" evidence="9">
    <location>
        <begin position="699"/>
        <end position="766"/>
    </location>
</feature>
<dbReference type="SUPFAM" id="SSF55874">
    <property type="entry name" value="ATPase domain of HSP90 chaperone/DNA topoisomerase II/histidine kinase"/>
    <property type="match status" value="2"/>
</dbReference>
<accession>A0A2C6KM82</accession>
<keyword evidence="3 8" id="KW-0547">Nucleotide-binding</keyword>
<keyword evidence="5 8" id="KW-0067">ATP-binding</keyword>
<feature type="domain" description="Branched-chain alpha-ketoacid dehydrogenase kinase/Pyruvate dehydrogenase kinase N-terminal" evidence="10">
    <location>
        <begin position="280"/>
        <end position="394"/>
    </location>
</feature>
<sequence length="846" mass="91025">MARGATLGGPVGQKAASFLRQSYVPSCSCLLSSFSSLFPCSRGQPLPLSLLPFSVASCSPEMTFSRKLCRSFLPPKVFSSVPCVTSRKRGCLCAPHLSSAETKDCFRIPQAGQSAFRLDMNTSFSSHERTGEKGSFAILHHSASSSASSIWTGAGDEVGFSTVASSPCLSASPGSRLTERPEGGGIYAVQRRCFTVTPSSGGSQVILSKERHDQLLMAEITEFAMRSCRPLALHEIAYLKGPYTAGSSQSTSSTPLLPDHPDGCGDACAFSHGKEDSVEQFLSVELPVRFASRIKQIEALPMFNEERLVLQVRQLYVESFKQLRMCSWSNKEDFARLLKNLKRRHAPIAPLLVTGMRNLKRRWPQIFTDAFVDEFLNSFFLSRIGTEMLTSAYLSPKGIVDSAGVNLGSIPLSAFSLVFLSAECDPMQVIKKAAGDAEKLCHYHYGCCPRVMIWNHEKERFACVPQYLYYILFELFKNAMRATVERFGSAFASTRGDIQVARRQDKSRSLLSRGASHFREDEADDSTASLWYSGRGGDSSAGGAVLSADEYDASVVYFGRPPHYETSIAETDTKLPPIQIVVSGDDRVIAIKSGCYMGCCWPYSGVVFAEMSDQGGGVGQESTEKIWSYMYTTARPVEIGISHQETRTVTVTDPPSNGAPSSPPTVGSLDAAPPMIPGAAVVPVSASGSSGCYIGSQSGVSTASSSPASREDCPDPCSGGDVKSRAFSPESGSRTSSGTSEADKPSNGTQHIAHRQAESAVGTGPSPVSPLAGFGCGLPLSRLYASYLGGRLDILSLPFHGSDAYLYLNRIGDKERMPPSTFPLGASVGGEIRTAEELERLSLPRD</sequence>
<dbReference type="Pfam" id="PF10436">
    <property type="entry name" value="BCDHK_Adom3"/>
    <property type="match status" value="1"/>
</dbReference>
<dbReference type="GO" id="GO:0005759">
    <property type="term" value="C:mitochondrial matrix"/>
    <property type="evidence" value="ECO:0007669"/>
    <property type="project" value="UniProtKB-SubCell"/>
</dbReference>
<feature type="compositionally biased region" description="Low complexity" evidence="9">
    <location>
        <begin position="699"/>
        <end position="708"/>
    </location>
</feature>
<reference evidence="11 12" key="1">
    <citation type="journal article" date="2017" name="Int. J. Parasitol.">
        <title>The genome of the protozoan parasite Cystoisospora suis and a reverse vaccinology approach to identify vaccine candidates.</title>
        <authorList>
            <person name="Palmieri N."/>
            <person name="Shrestha A."/>
            <person name="Ruttkowski B."/>
            <person name="Beck T."/>
            <person name="Vogl C."/>
            <person name="Tomley F."/>
            <person name="Blake D.P."/>
            <person name="Joachim A."/>
        </authorList>
    </citation>
    <scope>NUCLEOTIDE SEQUENCE [LARGE SCALE GENOMIC DNA]</scope>
    <source>
        <strain evidence="11 12">Wien I</strain>
    </source>
</reference>
<evidence type="ECO:0000256" key="5">
    <source>
        <dbReference type="ARBA" id="ARBA00022840"/>
    </source>
</evidence>
<dbReference type="EMBL" id="MIGC01004725">
    <property type="protein sequence ID" value="PHJ17738.1"/>
    <property type="molecule type" value="Genomic_DNA"/>
</dbReference>